<keyword evidence="4" id="KW-1185">Reference proteome</keyword>
<dbReference type="EMBL" id="BMKB01000002">
    <property type="protein sequence ID" value="GGA47760.1"/>
    <property type="molecule type" value="Genomic_DNA"/>
</dbReference>
<protein>
    <recommendedName>
        <fullName evidence="2">DUF6468 domain-containing protein</fullName>
    </recommendedName>
</protein>
<evidence type="ECO:0000256" key="1">
    <source>
        <dbReference type="SAM" id="Phobius"/>
    </source>
</evidence>
<evidence type="ECO:0000313" key="3">
    <source>
        <dbReference type="EMBL" id="GGA47760.1"/>
    </source>
</evidence>
<keyword evidence="1" id="KW-0472">Membrane</keyword>
<evidence type="ECO:0000259" key="2">
    <source>
        <dbReference type="Pfam" id="PF20072"/>
    </source>
</evidence>
<dbReference type="Proteomes" id="UP000596977">
    <property type="component" value="Unassembled WGS sequence"/>
</dbReference>
<feature type="domain" description="DUF6468" evidence="2">
    <location>
        <begin position="35"/>
        <end position="110"/>
    </location>
</feature>
<sequence>MSGLPLGLIIELSVAILLATTIGYCIVLNRKLNNLQADRTALRQMVGDLVQATTMANGAIKGLRETASEADEQLKSRLDEAEQFAIELANHITSGQAVLERISMITEAARHQNSPDAIDTKRARRALKTLMDHQRRREHAA</sequence>
<comment type="caution">
    <text evidence="3">The sequence shown here is derived from an EMBL/GenBank/DDBJ whole genome shotgun (WGS) entry which is preliminary data.</text>
</comment>
<feature type="transmembrane region" description="Helical" evidence="1">
    <location>
        <begin position="6"/>
        <end position="27"/>
    </location>
</feature>
<dbReference type="OrthoDB" id="8005993at2"/>
<dbReference type="Pfam" id="PF20072">
    <property type="entry name" value="DUF6468"/>
    <property type="match status" value="1"/>
</dbReference>
<name>A0A916RD55_9HYPH</name>
<dbReference type="AlphaFoldDB" id="A0A916RD55"/>
<keyword evidence="1" id="KW-1133">Transmembrane helix</keyword>
<keyword evidence="1" id="KW-0812">Transmembrane</keyword>
<evidence type="ECO:0000313" key="4">
    <source>
        <dbReference type="Proteomes" id="UP000596977"/>
    </source>
</evidence>
<reference evidence="3 4" key="1">
    <citation type="journal article" date="2014" name="Int. J. Syst. Evol. Microbiol.">
        <title>Complete genome sequence of Corynebacterium casei LMG S-19264T (=DSM 44701T), isolated from a smear-ripened cheese.</title>
        <authorList>
            <consortium name="US DOE Joint Genome Institute (JGI-PGF)"/>
            <person name="Walter F."/>
            <person name="Albersmeier A."/>
            <person name="Kalinowski J."/>
            <person name="Ruckert C."/>
        </authorList>
    </citation>
    <scope>NUCLEOTIDE SEQUENCE [LARGE SCALE GENOMIC DNA]</scope>
    <source>
        <strain evidence="3 4">CGMCC 1.15896</strain>
    </source>
</reference>
<dbReference type="InterPro" id="IPR045531">
    <property type="entry name" value="DUF6468"/>
</dbReference>
<organism evidence="3 4">
    <name type="scientific">Pelagibacterium lentulum</name>
    <dbReference type="NCBI Taxonomy" id="2029865"/>
    <lineage>
        <taxon>Bacteria</taxon>
        <taxon>Pseudomonadati</taxon>
        <taxon>Pseudomonadota</taxon>
        <taxon>Alphaproteobacteria</taxon>
        <taxon>Hyphomicrobiales</taxon>
        <taxon>Devosiaceae</taxon>
        <taxon>Pelagibacterium</taxon>
    </lineage>
</organism>
<proteinExistence type="predicted"/>
<accession>A0A916RD55</accession>
<gene>
    <name evidence="3" type="ORF">GCM10011499_17000</name>
</gene>
<dbReference type="RefSeq" id="WP_127070852.1">
    <property type="nucleotide sequence ID" value="NZ_BMKB01000002.1"/>
</dbReference>